<evidence type="ECO:0000313" key="4">
    <source>
        <dbReference type="EMBL" id="RAO24393.1"/>
    </source>
</evidence>
<accession>A0ABX9D9V9</accession>
<dbReference type="Gene3D" id="3.40.190.10">
    <property type="entry name" value="Periplasmic binding protein-like II"/>
    <property type="match status" value="2"/>
</dbReference>
<keyword evidence="3" id="KW-0732">Signal</keyword>
<evidence type="ECO:0000256" key="3">
    <source>
        <dbReference type="ARBA" id="ARBA00022729"/>
    </source>
</evidence>
<keyword evidence="2" id="KW-0479">Metal-binding</keyword>
<evidence type="ECO:0000256" key="2">
    <source>
        <dbReference type="ARBA" id="ARBA00022723"/>
    </source>
</evidence>
<comment type="similarity">
    <text evidence="1">Belongs to the bacterial solute-binding protein ModA family.</text>
</comment>
<name>A0ABX9D9V9_9ACTN</name>
<organism evidence="4 5">
    <name type="scientific">Micromonospora noduli</name>
    <dbReference type="NCBI Taxonomy" id="709876"/>
    <lineage>
        <taxon>Bacteria</taxon>
        <taxon>Bacillati</taxon>
        <taxon>Actinomycetota</taxon>
        <taxon>Actinomycetes</taxon>
        <taxon>Micromonosporales</taxon>
        <taxon>Micromonosporaceae</taxon>
        <taxon>Micromonospora</taxon>
    </lineage>
</organism>
<sequence length="292" mass="28909">MNAGTAGRMNARTAGRMNARTAGRIDARGRRTAVAVLVAAGLAVTGLAVTGCSAGDGRATGSGGDGRVTGPVTVFAAASLTESFTRIGKDFEAANPGSRVTLNVAGSSALANQITQGAPADVFASAAPANMTTVVEAGDADGTPSVFARNQLVIAVPGGNPKAVVGLADLTNPGVKVALCASQVPCGAAARAALDAAGVALTPVTLERDVKGALAKVKLGEVDAALVYRTDTRVASADVTGVEFPESARAVNDYPIVALKNAPNPDGARAFVAYVRSAPAQAVLAEAGFQAP</sequence>
<dbReference type="Proteomes" id="UP000249045">
    <property type="component" value="Unassembled WGS sequence"/>
</dbReference>
<gene>
    <name evidence="4" type="ORF">MED15_00151</name>
</gene>
<dbReference type="SUPFAM" id="SSF53850">
    <property type="entry name" value="Periplasmic binding protein-like II"/>
    <property type="match status" value="1"/>
</dbReference>
<proteinExistence type="inferred from homology"/>
<dbReference type="NCBIfam" id="TIGR01256">
    <property type="entry name" value="modA"/>
    <property type="match status" value="1"/>
</dbReference>
<protein>
    <submittedName>
        <fullName evidence="4">Molybdate-binding periplasmic protein</fullName>
    </submittedName>
</protein>
<dbReference type="EMBL" id="PYAC01000001">
    <property type="protein sequence ID" value="RAO24393.1"/>
    <property type="molecule type" value="Genomic_DNA"/>
</dbReference>
<dbReference type="Pfam" id="PF13531">
    <property type="entry name" value="SBP_bac_11"/>
    <property type="match status" value="1"/>
</dbReference>
<dbReference type="PANTHER" id="PTHR30632:SF0">
    <property type="entry name" value="SULFATE-BINDING PROTEIN"/>
    <property type="match status" value="1"/>
</dbReference>
<keyword evidence="5" id="KW-1185">Reference proteome</keyword>
<comment type="caution">
    <text evidence="4">The sequence shown here is derived from an EMBL/GenBank/DDBJ whole genome shotgun (WGS) entry which is preliminary data.</text>
</comment>
<evidence type="ECO:0000313" key="5">
    <source>
        <dbReference type="Proteomes" id="UP000249045"/>
    </source>
</evidence>
<reference evidence="4 5" key="1">
    <citation type="submission" date="2018-03" db="EMBL/GenBank/DDBJ databases">
        <title>Defining the species Micromonospora saelicesensis and Micromonospora noduli under the framework of genomics.</title>
        <authorList>
            <person name="Riesco R."/>
            <person name="Trujillo M.E."/>
        </authorList>
    </citation>
    <scope>NUCLEOTIDE SEQUENCE [LARGE SCALE GENOMIC DNA]</scope>
    <source>
        <strain evidence="4 5">MED15</strain>
    </source>
</reference>
<dbReference type="InterPro" id="IPR050682">
    <property type="entry name" value="ModA/WtpA"/>
</dbReference>
<dbReference type="PIRSF" id="PIRSF004846">
    <property type="entry name" value="ModA"/>
    <property type="match status" value="1"/>
</dbReference>
<dbReference type="InterPro" id="IPR005950">
    <property type="entry name" value="ModA"/>
</dbReference>
<evidence type="ECO:0000256" key="1">
    <source>
        <dbReference type="ARBA" id="ARBA00009175"/>
    </source>
</evidence>
<dbReference type="PANTHER" id="PTHR30632">
    <property type="entry name" value="MOLYBDATE-BINDING PERIPLASMIC PROTEIN"/>
    <property type="match status" value="1"/>
</dbReference>